<organism evidence="1 2">
    <name type="scientific">Streptomyces sp. 900116325</name>
    <dbReference type="NCBI Taxonomy" id="3154295"/>
    <lineage>
        <taxon>Bacteria</taxon>
        <taxon>Bacillati</taxon>
        <taxon>Actinomycetota</taxon>
        <taxon>Actinomycetes</taxon>
        <taxon>Kitasatosporales</taxon>
        <taxon>Streptomycetaceae</taxon>
        <taxon>Streptomyces</taxon>
    </lineage>
</organism>
<sequence length="177" mass="19447">MSEPTPYDHDRAVYSCEGLARLVLADNATEVADGAAGLVGTRNDADTGFGGRVSQARQLVDLAERTLESAVIYEVERGSSWADIAAYLEISAEEVEQRYIPAVQAWNRAFAEPYRLDETGRKRIPQLPTAAYDPNWACTQLDRWAYLRHVGIDDRQAVSGSLVMAEAADEQVPGTQT</sequence>
<dbReference type="Proteomes" id="UP001550044">
    <property type="component" value="Unassembled WGS sequence"/>
</dbReference>
<keyword evidence="2" id="KW-1185">Reference proteome</keyword>
<dbReference type="RefSeq" id="WP_356506153.1">
    <property type="nucleotide sequence ID" value="NZ_JBEXEF010000211.1"/>
</dbReference>
<gene>
    <name evidence="1" type="ORF">ABZV61_41765</name>
</gene>
<reference evidence="1 2" key="1">
    <citation type="submission" date="2024-06" db="EMBL/GenBank/DDBJ databases">
        <title>The Natural Products Discovery Center: Release of the First 8490 Sequenced Strains for Exploring Actinobacteria Biosynthetic Diversity.</title>
        <authorList>
            <person name="Kalkreuter E."/>
            <person name="Kautsar S.A."/>
            <person name="Yang D."/>
            <person name="Bader C.D."/>
            <person name="Teijaro C.N."/>
            <person name="Fluegel L."/>
            <person name="Davis C.M."/>
            <person name="Simpson J.R."/>
            <person name="Lauterbach L."/>
            <person name="Steele A.D."/>
            <person name="Gui C."/>
            <person name="Meng S."/>
            <person name="Li G."/>
            <person name="Viehrig K."/>
            <person name="Ye F."/>
            <person name="Su P."/>
            <person name="Kiefer A.F."/>
            <person name="Nichols A."/>
            <person name="Cepeda A.J."/>
            <person name="Yan W."/>
            <person name="Fan B."/>
            <person name="Jiang Y."/>
            <person name="Adhikari A."/>
            <person name="Zheng C.-J."/>
            <person name="Schuster L."/>
            <person name="Cowan T.M."/>
            <person name="Smanski M.J."/>
            <person name="Chevrette M.G."/>
            <person name="De Carvalho L.P.S."/>
            <person name="Shen B."/>
        </authorList>
    </citation>
    <scope>NUCLEOTIDE SEQUENCE [LARGE SCALE GENOMIC DNA]</scope>
    <source>
        <strain evidence="1 2">NPDC005137</strain>
    </source>
</reference>
<dbReference type="EMBL" id="JBEXIP010000087">
    <property type="protein sequence ID" value="MET8439079.1"/>
    <property type="molecule type" value="Genomic_DNA"/>
</dbReference>
<proteinExistence type="predicted"/>
<evidence type="ECO:0008006" key="3">
    <source>
        <dbReference type="Google" id="ProtNLM"/>
    </source>
</evidence>
<comment type="caution">
    <text evidence="1">The sequence shown here is derived from an EMBL/GenBank/DDBJ whole genome shotgun (WGS) entry which is preliminary data.</text>
</comment>
<evidence type="ECO:0000313" key="2">
    <source>
        <dbReference type="Proteomes" id="UP001550044"/>
    </source>
</evidence>
<name>A0ABV2UPQ4_9ACTN</name>
<accession>A0ABV2UPQ4</accession>
<protein>
    <recommendedName>
        <fullName evidence="3">RNA polymerase sigma-70 region 4 domain-containing protein</fullName>
    </recommendedName>
</protein>
<evidence type="ECO:0000313" key="1">
    <source>
        <dbReference type="EMBL" id="MET8439079.1"/>
    </source>
</evidence>